<dbReference type="KEGG" id="asr:WL1483_2640"/>
<reference evidence="2" key="1">
    <citation type="submission" date="2015-10" db="EMBL/GenBank/DDBJ databases">
        <title>Complete Genome Sequence of Aeromonas schubertii strain WL1483.</title>
        <authorList>
            <person name="Liu L."/>
        </authorList>
    </citation>
    <scope>NUCLEOTIDE SEQUENCE [LARGE SCALE GENOMIC DNA]</scope>
    <source>
        <strain evidence="2">WL1483</strain>
    </source>
</reference>
<sequence length="277" mass="31398">MRTDGATIANMAGRGLAMAIYVVRVATRAVNGDGCHEAMSLKGTHHISSTDRRHYPIFQHRMATSEDDSYAMNRFARASIVSSALVIESCGNCLLSDLDIPKKLYEELDKLPVLAKYETYLRLNEISNFNRGDHRVEKIVELIKLRNDFVHPKVNNIKTEIGQLEDMGHQYAMPMELTGEKWKALKIPKRGLFWSADNAKNVLVCVSDFLVYIFSNLLNKSDDEIQYILMSRVEFSNVCMPMTFDVFESEIEKAKSIGIDFGFLTSKSPNNQRQSDA</sequence>
<dbReference type="PATRIC" id="fig|652.5.peg.458"/>
<evidence type="ECO:0000313" key="1">
    <source>
        <dbReference type="EMBL" id="ALP42059.1"/>
    </source>
</evidence>
<evidence type="ECO:0000313" key="2">
    <source>
        <dbReference type="Proteomes" id="UP000058114"/>
    </source>
</evidence>
<gene>
    <name evidence="1" type="ORF">WL1483_2640</name>
</gene>
<organism evidence="1 2">
    <name type="scientific">Aeromonas schubertii</name>
    <dbReference type="NCBI Taxonomy" id="652"/>
    <lineage>
        <taxon>Bacteria</taxon>
        <taxon>Pseudomonadati</taxon>
        <taxon>Pseudomonadota</taxon>
        <taxon>Gammaproteobacteria</taxon>
        <taxon>Aeromonadales</taxon>
        <taxon>Aeromonadaceae</taxon>
        <taxon>Aeromonas</taxon>
    </lineage>
</organism>
<dbReference type="AlphaFoldDB" id="A0A0S2SK43"/>
<reference evidence="1 2" key="2">
    <citation type="journal article" date="2016" name="Genome Announc.">
        <title>Complete Genome Sequence of the Highly Virulent Aeromonas schubertii Strain WL1483, Isolated from Diseased Snakehead Fish (Channa argus) in China.</title>
        <authorList>
            <person name="Liu L."/>
            <person name="Li N."/>
            <person name="Zhang D."/>
            <person name="Fu X."/>
            <person name="Shi C."/>
            <person name="Lin Q."/>
            <person name="Hao G."/>
        </authorList>
    </citation>
    <scope>NUCLEOTIDE SEQUENCE [LARGE SCALE GENOMIC DNA]</scope>
    <source>
        <strain evidence="1 2">WL1483</strain>
    </source>
</reference>
<dbReference type="Proteomes" id="UP000058114">
    <property type="component" value="Chromosome"/>
</dbReference>
<dbReference type="EMBL" id="CP013067">
    <property type="protein sequence ID" value="ALP42059.1"/>
    <property type="molecule type" value="Genomic_DNA"/>
</dbReference>
<accession>A0A0S2SK43</accession>
<name>A0A0S2SK43_9GAMM</name>
<protein>
    <submittedName>
        <fullName evidence="1">Uncharacterized protein</fullName>
    </submittedName>
</protein>
<proteinExistence type="predicted"/>